<dbReference type="GO" id="GO:0015128">
    <property type="term" value="F:gluconate transmembrane transporter activity"/>
    <property type="evidence" value="ECO:0007669"/>
    <property type="project" value="InterPro"/>
</dbReference>
<dbReference type="PANTHER" id="PTHR30354:SF11">
    <property type="entry name" value="PERMEASE"/>
    <property type="match status" value="1"/>
</dbReference>
<reference evidence="3 4" key="1">
    <citation type="submission" date="2019-06" db="EMBL/GenBank/DDBJ databases">
        <title>New taxonomy in bacterial strain CC-CFT640, isolated from vineyard.</title>
        <authorList>
            <person name="Lin S.-Y."/>
            <person name="Tsai C.-F."/>
            <person name="Young C.-C."/>
        </authorList>
    </citation>
    <scope>NUCLEOTIDE SEQUENCE [LARGE SCALE GENOMIC DNA]</scope>
    <source>
        <strain evidence="3 4">CC-CFT640</strain>
    </source>
</reference>
<gene>
    <name evidence="3" type="ORF">FHP25_01685</name>
</gene>
<feature type="transmembrane region" description="Helical" evidence="2">
    <location>
        <begin position="408"/>
        <end position="430"/>
    </location>
</feature>
<keyword evidence="2" id="KW-0472">Membrane</keyword>
<feature type="transmembrane region" description="Helical" evidence="2">
    <location>
        <begin position="248"/>
        <end position="270"/>
    </location>
</feature>
<evidence type="ECO:0000256" key="2">
    <source>
        <dbReference type="SAM" id="Phobius"/>
    </source>
</evidence>
<feature type="region of interest" description="Disordered" evidence="1">
    <location>
        <begin position="1"/>
        <end position="50"/>
    </location>
</feature>
<feature type="transmembrane region" description="Helical" evidence="2">
    <location>
        <begin position="488"/>
        <end position="513"/>
    </location>
</feature>
<dbReference type="InterPro" id="IPR003474">
    <property type="entry name" value="Glcn_transporter"/>
</dbReference>
<keyword evidence="4" id="KW-1185">Reference proteome</keyword>
<dbReference type="AlphaFoldDB" id="A0A5C8PVP9"/>
<feature type="transmembrane region" description="Helical" evidence="2">
    <location>
        <begin position="290"/>
        <end position="312"/>
    </location>
</feature>
<organism evidence="3 4">
    <name type="scientific">Vineibacter terrae</name>
    <dbReference type="NCBI Taxonomy" id="2586908"/>
    <lineage>
        <taxon>Bacteria</taxon>
        <taxon>Pseudomonadati</taxon>
        <taxon>Pseudomonadota</taxon>
        <taxon>Alphaproteobacteria</taxon>
        <taxon>Hyphomicrobiales</taxon>
        <taxon>Vineibacter</taxon>
    </lineage>
</organism>
<evidence type="ECO:0000256" key="1">
    <source>
        <dbReference type="SAM" id="MobiDB-lite"/>
    </source>
</evidence>
<feature type="transmembrane region" description="Helical" evidence="2">
    <location>
        <begin position="152"/>
        <end position="173"/>
    </location>
</feature>
<dbReference type="Proteomes" id="UP000321638">
    <property type="component" value="Unassembled WGS sequence"/>
</dbReference>
<sequence>MPLSSSVVPSGATKRRPSMRTNPSLGRAAAGGGRVAMAGRARNRRRRTGPHDVFVAGQSRSLPAFGGSKYWQSARHPVSRPRHRWGMPPIMFTVLWVGLCVAALIALTGRFRLHPLIALAGVVVAFGIAADMTANSVGRAFGIGFVNTLEQVGLALVGGAIAASFVAGSGAAARIGAALRGRGTALPLGLVAGVGASPMAALALAQPVLSAAGPRAAVPLSLALLASHALVPPSPIAIAGAAVLRADAMAVAGIGAPLAVIVAVVGWLAVRRALPAEPDAPSETLGRATLRDGLVLALPVLVPLALLVVQSVAQIPSEPLGRGGARELYTGISRPLMLMVVAVGLVLLLTWRWDEKALSERGWMGEALRGIAATVLVVGTAGGFGRVIDETGIPTLLAEDVSGLRLGVLGPFVVALVIKTLMGSSLVATLSAAGMVEPMLPSLGLAGDGGRVLAVLAIGAGAMAVSHINDAHFWLTAHVARLTPGRTLHVFSLATAIQAVLAVAILMLLSLVLR</sequence>
<protein>
    <submittedName>
        <fullName evidence="3">GntP family permease</fullName>
    </submittedName>
</protein>
<keyword evidence="2" id="KW-1133">Transmembrane helix</keyword>
<name>A0A5C8PVP9_9HYPH</name>
<dbReference type="GO" id="GO:0005886">
    <property type="term" value="C:plasma membrane"/>
    <property type="evidence" value="ECO:0007669"/>
    <property type="project" value="TreeGrafter"/>
</dbReference>
<feature type="transmembrane region" description="Helical" evidence="2">
    <location>
        <begin position="185"/>
        <end position="205"/>
    </location>
</feature>
<proteinExistence type="predicted"/>
<feature type="transmembrane region" description="Helical" evidence="2">
    <location>
        <begin position="332"/>
        <end position="351"/>
    </location>
</feature>
<feature type="transmembrane region" description="Helical" evidence="2">
    <location>
        <begin position="451"/>
        <end position="468"/>
    </location>
</feature>
<accession>A0A5C8PVP9</accession>
<dbReference type="Pfam" id="PF02447">
    <property type="entry name" value="GntP_permease"/>
    <property type="match status" value="1"/>
</dbReference>
<feature type="transmembrane region" description="Helical" evidence="2">
    <location>
        <begin position="113"/>
        <end position="132"/>
    </location>
</feature>
<keyword evidence="2" id="KW-0812">Transmembrane</keyword>
<feature type="transmembrane region" description="Helical" evidence="2">
    <location>
        <begin position="85"/>
        <end position="107"/>
    </location>
</feature>
<dbReference type="EMBL" id="VDUZ01000001">
    <property type="protein sequence ID" value="TXL82432.1"/>
    <property type="molecule type" value="Genomic_DNA"/>
</dbReference>
<evidence type="ECO:0000313" key="4">
    <source>
        <dbReference type="Proteomes" id="UP000321638"/>
    </source>
</evidence>
<comment type="caution">
    <text evidence="3">The sequence shown here is derived from an EMBL/GenBank/DDBJ whole genome shotgun (WGS) entry which is preliminary data.</text>
</comment>
<dbReference type="PANTHER" id="PTHR30354">
    <property type="entry name" value="GNT FAMILY GLUCONATE TRANSPORTER"/>
    <property type="match status" value="1"/>
</dbReference>
<feature type="transmembrane region" description="Helical" evidence="2">
    <location>
        <begin position="371"/>
        <end position="388"/>
    </location>
</feature>
<dbReference type="OrthoDB" id="9787129at2"/>
<evidence type="ECO:0000313" key="3">
    <source>
        <dbReference type="EMBL" id="TXL82432.1"/>
    </source>
</evidence>